<dbReference type="SUPFAM" id="SSF55856">
    <property type="entry name" value="Cytochrome b5-like heme/steroid binding domain"/>
    <property type="match status" value="1"/>
</dbReference>
<comment type="caution">
    <text evidence="13">The sequence shown here is derived from an EMBL/GenBank/DDBJ whole genome shotgun (WGS) entry which is preliminary data.</text>
</comment>
<gene>
    <name evidence="13" type="ORF">OXX778_LOCUS3110</name>
</gene>
<evidence type="ECO:0000256" key="1">
    <source>
        <dbReference type="ARBA" id="ARBA00004141"/>
    </source>
</evidence>
<protein>
    <recommendedName>
        <fullName evidence="12">Cytochrome b5 heme-binding domain-containing protein</fullName>
    </recommendedName>
</protein>
<dbReference type="PANTHER" id="PTHR19353">
    <property type="entry name" value="FATTY ACID DESATURASE 2"/>
    <property type="match status" value="1"/>
</dbReference>
<evidence type="ECO:0000256" key="10">
    <source>
        <dbReference type="ARBA" id="ARBA00023136"/>
    </source>
</evidence>
<evidence type="ECO:0000313" key="14">
    <source>
        <dbReference type="Proteomes" id="UP000663879"/>
    </source>
</evidence>
<evidence type="ECO:0000256" key="4">
    <source>
        <dbReference type="ARBA" id="ARBA00022692"/>
    </source>
</evidence>
<feature type="transmembrane region" description="Helical" evidence="11">
    <location>
        <begin position="315"/>
        <end position="336"/>
    </location>
</feature>
<evidence type="ECO:0000256" key="7">
    <source>
        <dbReference type="ARBA" id="ARBA00023002"/>
    </source>
</evidence>
<evidence type="ECO:0000256" key="9">
    <source>
        <dbReference type="ARBA" id="ARBA00023098"/>
    </source>
</evidence>
<sequence>MGKGSNGNVFTEKEKFRLERPNEAASKNLITWDEVRKHNNWADCWIVVNNIVYNMTNFKKKHPGGSKIIDFYAGQDATEVFNAFHKDFVRVGKYAKIYQIGMIDPNDETNKARSVEEQQKVQKELEIKRDFKKVQEIAEKMDLFKSSYTFFFLHGLQIVFFYLAGFYIQVKYGGGLIPTLCALTCHVIAQGQASWTQHDHGHSSLLPNPKYNRYIHMFFMGCIKGASADWWSFMHNLHHAKPNVINKDPDCRLEPVFVVGEINPIRRAEENVKKNAKNPYPYTIQQYLFPLAAFLLFPVFFQTTTFKHAIKKKKYLDLVSMAPMYMLYFGCGYYAFESVSKTIAYFFASRLLESAWFTWVSQCNHIVMDVHDDVEYESWLHLQIRATCNIQQSWFNDWFTGHLNFQIEHHLFPTMPRHNLHKIQPYVQSLCKKYDVDYVNKGLGEAFYDIITSLKKSGKLWQEAYDELKMSM</sequence>
<proteinExistence type="inferred from homology"/>
<dbReference type="InterPro" id="IPR001199">
    <property type="entry name" value="Cyt_B5-like_heme/steroid-bd"/>
</dbReference>
<dbReference type="GO" id="GO:0006629">
    <property type="term" value="P:lipid metabolic process"/>
    <property type="evidence" value="ECO:0007669"/>
    <property type="project" value="UniProtKB-KW"/>
</dbReference>
<dbReference type="InterPro" id="IPR005804">
    <property type="entry name" value="FA_desaturase_dom"/>
</dbReference>
<keyword evidence="14" id="KW-1185">Reference proteome</keyword>
<feature type="transmembrane region" description="Helical" evidence="11">
    <location>
        <begin position="284"/>
        <end position="303"/>
    </location>
</feature>
<evidence type="ECO:0000256" key="2">
    <source>
        <dbReference type="ARBA" id="ARBA00009295"/>
    </source>
</evidence>
<dbReference type="GO" id="GO:0016717">
    <property type="term" value="F:oxidoreductase activity, acting on paired donors, with oxidation of a pair of donors resulting in the reduction of molecular oxygen to two molecules of water"/>
    <property type="evidence" value="ECO:0007669"/>
    <property type="project" value="TreeGrafter"/>
</dbReference>
<keyword evidence="3" id="KW-0349">Heme</keyword>
<dbReference type="GO" id="GO:0046872">
    <property type="term" value="F:metal ion binding"/>
    <property type="evidence" value="ECO:0007669"/>
    <property type="project" value="UniProtKB-KW"/>
</dbReference>
<name>A0A813N964_9BILA</name>
<evidence type="ECO:0000256" key="6">
    <source>
        <dbReference type="ARBA" id="ARBA00022989"/>
    </source>
</evidence>
<dbReference type="PROSITE" id="PS50255">
    <property type="entry name" value="CYTOCHROME_B5_2"/>
    <property type="match status" value="1"/>
</dbReference>
<dbReference type="PANTHER" id="PTHR19353:SF88">
    <property type="entry name" value="DELTA(5) FATTY ACID DESATURASE FAT-4"/>
    <property type="match status" value="1"/>
</dbReference>
<keyword evidence="6 11" id="KW-1133">Transmembrane helix</keyword>
<organism evidence="13 14">
    <name type="scientific">Brachionus calyciflorus</name>
    <dbReference type="NCBI Taxonomy" id="104777"/>
    <lineage>
        <taxon>Eukaryota</taxon>
        <taxon>Metazoa</taxon>
        <taxon>Spiralia</taxon>
        <taxon>Gnathifera</taxon>
        <taxon>Rotifera</taxon>
        <taxon>Eurotatoria</taxon>
        <taxon>Monogononta</taxon>
        <taxon>Pseudotrocha</taxon>
        <taxon>Ploima</taxon>
        <taxon>Brachionidae</taxon>
        <taxon>Brachionus</taxon>
    </lineage>
</organism>
<dbReference type="EMBL" id="CAJNOC010000264">
    <property type="protein sequence ID" value="CAF0735677.1"/>
    <property type="molecule type" value="Genomic_DNA"/>
</dbReference>
<dbReference type="GO" id="GO:0016020">
    <property type="term" value="C:membrane"/>
    <property type="evidence" value="ECO:0007669"/>
    <property type="project" value="UniProtKB-SubCell"/>
</dbReference>
<dbReference type="InterPro" id="IPR036400">
    <property type="entry name" value="Cyt_B5-like_heme/steroid_sf"/>
</dbReference>
<dbReference type="AlphaFoldDB" id="A0A813N964"/>
<dbReference type="CDD" id="cd03506">
    <property type="entry name" value="Delta6-FADS-like"/>
    <property type="match status" value="1"/>
</dbReference>
<keyword evidence="5" id="KW-0479">Metal-binding</keyword>
<keyword evidence="7" id="KW-0560">Oxidoreductase</keyword>
<dbReference type="Pfam" id="PF00487">
    <property type="entry name" value="FA_desaturase"/>
    <property type="match status" value="1"/>
</dbReference>
<keyword evidence="9" id="KW-0443">Lipid metabolism</keyword>
<evidence type="ECO:0000256" key="3">
    <source>
        <dbReference type="ARBA" id="ARBA00022617"/>
    </source>
</evidence>
<comment type="subcellular location">
    <subcellularLocation>
        <location evidence="1">Membrane</location>
        <topology evidence="1">Multi-pass membrane protein</topology>
    </subcellularLocation>
</comment>
<keyword evidence="10 11" id="KW-0472">Membrane</keyword>
<keyword evidence="4 11" id="KW-0812">Transmembrane</keyword>
<evidence type="ECO:0000313" key="13">
    <source>
        <dbReference type="EMBL" id="CAF0735677.1"/>
    </source>
</evidence>
<dbReference type="PROSITE" id="PS00191">
    <property type="entry name" value="CYTOCHROME_B5_1"/>
    <property type="match status" value="1"/>
</dbReference>
<feature type="transmembrane region" description="Helical" evidence="11">
    <location>
        <begin position="150"/>
        <end position="170"/>
    </location>
</feature>
<feature type="domain" description="Cytochrome b5 heme-binding" evidence="12">
    <location>
        <begin position="27"/>
        <end position="104"/>
    </location>
</feature>
<dbReference type="PIRSF" id="PIRSF015921">
    <property type="entry name" value="FA_sphinglp_des"/>
    <property type="match status" value="1"/>
</dbReference>
<comment type="similarity">
    <text evidence="2">Belongs to the fatty acid desaturase type 1 family.</text>
</comment>
<accession>A0A813N964</accession>
<dbReference type="Gene3D" id="3.10.120.10">
    <property type="entry name" value="Cytochrome b5-like heme/steroid binding domain"/>
    <property type="match status" value="1"/>
</dbReference>
<dbReference type="OrthoDB" id="260091at2759"/>
<keyword evidence="8" id="KW-0408">Iron</keyword>
<evidence type="ECO:0000256" key="8">
    <source>
        <dbReference type="ARBA" id="ARBA00023004"/>
    </source>
</evidence>
<evidence type="ECO:0000259" key="12">
    <source>
        <dbReference type="PROSITE" id="PS50255"/>
    </source>
</evidence>
<dbReference type="Pfam" id="PF00173">
    <property type="entry name" value="Cyt-b5"/>
    <property type="match status" value="1"/>
</dbReference>
<dbReference type="GO" id="GO:0020037">
    <property type="term" value="F:heme binding"/>
    <property type="evidence" value="ECO:0007669"/>
    <property type="project" value="InterPro"/>
</dbReference>
<evidence type="ECO:0000256" key="11">
    <source>
        <dbReference type="SAM" id="Phobius"/>
    </source>
</evidence>
<dbReference type="InterPro" id="IPR012171">
    <property type="entry name" value="Fatty_acid_desaturase"/>
</dbReference>
<dbReference type="Proteomes" id="UP000663879">
    <property type="component" value="Unassembled WGS sequence"/>
</dbReference>
<reference evidence="13" key="1">
    <citation type="submission" date="2021-02" db="EMBL/GenBank/DDBJ databases">
        <authorList>
            <person name="Nowell W R."/>
        </authorList>
    </citation>
    <scope>NUCLEOTIDE SEQUENCE</scope>
    <source>
        <strain evidence="13">Ploen Becks lab</strain>
    </source>
</reference>
<dbReference type="SMART" id="SM01117">
    <property type="entry name" value="Cyt-b5"/>
    <property type="match status" value="1"/>
</dbReference>
<dbReference type="InterPro" id="IPR018506">
    <property type="entry name" value="Cyt_B5_heme-BS"/>
</dbReference>
<evidence type="ECO:0000256" key="5">
    <source>
        <dbReference type="ARBA" id="ARBA00022723"/>
    </source>
</evidence>